<protein>
    <submittedName>
        <fullName evidence="1">Cyclin-related protein</fullName>
    </submittedName>
</protein>
<dbReference type="PANTHER" id="PTHR46087">
    <property type="entry name" value="PUTATIVE, EXPRESSED-RELATED"/>
    <property type="match status" value="1"/>
</dbReference>
<dbReference type="InterPro" id="IPR016024">
    <property type="entry name" value="ARM-type_fold"/>
</dbReference>
<dbReference type="Pfam" id="PF21052">
    <property type="entry name" value="EFR3_ARM"/>
    <property type="match status" value="1"/>
</dbReference>
<reference evidence="1" key="1">
    <citation type="submission" date="2022-05" db="EMBL/GenBank/DDBJ databases">
        <title>The Musa troglodytarum L. genome provides insights into the mechanism of non-climacteric behaviour and enrichment of carotenoids.</title>
        <authorList>
            <person name="Wang J."/>
        </authorList>
    </citation>
    <scope>NUCLEOTIDE SEQUENCE</scope>
    <source>
        <tissue evidence="1">Leaf</tissue>
    </source>
</reference>
<evidence type="ECO:0000313" key="2">
    <source>
        <dbReference type="Proteomes" id="UP001055439"/>
    </source>
</evidence>
<proteinExistence type="predicted"/>
<evidence type="ECO:0000313" key="1">
    <source>
        <dbReference type="EMBL" id="URE05207.1"/>
    </source>
</evidence>
<gene>
    <name evidence="1" type="ORF">MUK42_19772</name>
</gene>
<dbReference type="OrthoDB" id="19232at2759"/>
<keyword evidence="2" id="KW-1185">Reference proteome</keyword>
<dbReference type="SUPFAM" id="SSF48371">
    <property type="entry name" value="ARM repeat"/>
    <property type="match status" value="1"/>
</dbReference>
<dbReference type="InterPro" id="IPR049152">
    <property type="entry name" value="EFR3-like_ARM"/>
</dbReference>
<accession>A0A9E7G2M8</accession>
<dbReference type="PANTHER" id="PTHR46087:SF20">
    <property type="entry name" value="OS02G0143200 PROTEIN"/>
    <property type="match status" value="1"/>
</dbReference>
<sequence>KSGPRKAAGQLGLPQQVRWLRTEPPAFSQCCLYYYWVQAFSARRGDTETRRNATIERDRDKAGRRERIRLFRLSSNRKRKRRSGALLIRSSPGFPLSPSVFPPSTRKVVPACGVLCFLCPSLRERSRQPVKRYKKLLADIFPRSQDEEPNDRKIGKLCEYASRNPLRIPKITTYLEQRCYKEMRNERFGSVKVVMCIYRKLLTACREQMPLFASSLLSIIHTLFDQTRHDEMQIIGCYTLFDFVNSQVDGTYQFNLESMVPRLCSLAQEVGEDENASSLRAAGLQALSSLIWFMGEFSHISSEFDSIVSAVLENYGVPKKKSEDGQQSEEVTQSRWVQEVLKTEGHVTPPFVITRVPSWKSIVNDRGELNLTTDETKNPNFWSRVCVHNMAKLAKEATTVRRVLESLFRYFDNNSSWSVENSLARYVLLDMQLLMEKAGQNTHLLISILVKHLEHKAVLKQPDIQLNIVEVTASLAEQSKAQASVAIIGAITDLVKHLRKSMHCALGSENLGDDIVKWNNNFQTAVDECIIQLSKKIGDAGPVLDMMAVMLENISTNVSMARSTISAVYRTAQIIASIPNLTYQNKAFPESLFHQLLLAMVHPDHETRVGAHRIFSVVLVPSSVCPQPCSVTPESPKNSDLQRTLSRTVSVFSSSAALFEKLRREKGSLTEKPYQQNVNVVPYSYDGQENSSNEANLYKLQSILSRARSVKVAPPVIADNVTMNKSNKDSVLLRLNNRQITLLLSSIWAQALSPENMPDNYEAIAHSYSLTLLFSRAKTSIHECLCRSFQLTFSLRSISLGGGSLPPSRCRSLYTLATAMFIFSSKAFNIGPLIPIVKSSLNERTVDPFLRLVEDGKLQAVNTAANNFSIAYGSQEDDNNALESLQAVELTESQSKESIVSLIMNSLSDLTDSEISTIKTQLLSDFVPDDVGPLRAQFVETSGQISPFESKKENTQEVTPPNLIDFDNFPEGFETVTDHSQLANGTFDLLSVDQLLETVLETAWPVGRFSASSTSDVPFKEMAGHCEALMMGKQQKMSVFTSAQQNHDILFGGPLEELYEEKKSSFSNTDQSEKSGNPFLDEKLCADLQRQFCGNNMILNAEFHNQPQYLRLPASSPYDNFLKAAGC</sequence>
<name>A0A9E7G2M8_9LILI</name>
<dbReference type="AlphaFoldDB" id="A0A9E7G2M8"/>
<dbReference type="Proteomes" id="UP001055439">
    <property type="component" value="Chromosome 5"/>
</dbReference>
<dbReference type="InterPro" id="IPR055296">
    <property type="entry name" value="SRL2-like"/>
</dbReference>
<feature type="non-terminal residue" evidence="1">
    <location>
        <position position="1"/>
    </location>
</feature>
<organism evidence="1 2">
    <name type="scientific">Musa troglodytarum</name>
    <name type="common">fe'i banana</name>
    <dbReference type="NCBI Taxonomy" id="320322"/>
    <lineage>
        <taxon>Eukaryota</taxon>
        <taxon>Viridiplantae</taxon>
        <taxon>Streptophyta</taxon>
        <taxon>Embryophyta</taxon>
        <taxon>Tracheophyta</taxon>
        <taxon>Spermatophyta</taxon>
        <taxon>Magnoliopsida</taxon>
        <taxon>Liliopsida</taxon>
        <taxon>Zingiberales</taxon>
        <taxon>Musaceae</taxon>
        <taxon>Musa</taxon>
    </lineage>
</organism>
<dbReference type="EMBL" id="CP097507">
    <property type="protein sequence ID" value="URE05207.1"/>
    <property type="molecule type" value="Genomic_DNA"/>
</dbReference>